<evidence type="ECO:0000313" key="2">
    <source>
        <dbReference type="EMBL" id="KAJ6819241.1"/>
    </source>
</evidence>
<reference evidence="2" key="1">
    <citation type="journal article" date="2023" name="GigaByte">
        <title>Genome assembly of the bearded iris, Iris pallida Lam.</title>
        <authorList>
            <person name="Bruccoleri R.E."/>
            <person name="Oakeley E.J."/>
            <person name="Faust A.M.E."/>
            <person name="Altorfer M."/>
            <person name="Dessus-Babus S."/>
            <person name="Burckhardt D."/>
            <person name="Oertli M."/>
            <person name="Naumann U."/>
            <person name="Petersen F."/>
            <person name="Wong J."/>
        </authorList>
    </citation>
    <scope>NUCLEOTIDE SEQUENCE</scope>
    <source>
        <strain evidence="2">GSM-AAB239-AS_SAM_17_03QT</strain>
    </source>
</reference>
<feature type="region of interest" description="Disordered" evidence="1">
    <location>
        <begin position="29"/>
        <end position="57"/>
    </location>
</feature>
<proteinExistence type="predicted"/>
<evidence type="ECO:0000256" key="1">
    <source>
        <dbReference type="SAM" id="MobiDB-lite"/>
    </source>
</evidence>
<evidence type="ECO:0000313" key="3">
    <source>
        <dbReference type="Proteomes" id="UP001140949"/>
    </source>
</evidence>
<feature type="compositionally biased region" description="Low complexity" evidence="1">
    <location>
        <begin position="29"/>
        <end position="45"/>
    </location>
</feature>
<sequence length="122" mass="13658">MTCESSPRRCGGDSFSGDRIIFSDDLTSISNDRTSTSSRRSMSSSFDERSKSRGPEFASGRKFTYLTGGDASLIQSDFWFRLFVSRVCVHILSSVRARCAFLSSLFACPMLSMFRHCVRNHG</sequence>
<dbReference type="AlphaFoldDB" id="A0AAX6FTG2"/>
<protein>
    <submittedName>
        <fullName evidence="2">Uncharacterized protein</fullName>
    </submittedName>
</protein>
<gene>
    <name evidence="2" type="ORF">M6B38_403100</name>
</gene>
<keyword evidence="3" id="KW-1185">Reference proteome</keyword>
<dbReference type="EMBL" id="JANAVB010026399">
    <property type="protein sequence ID" value="KAJ6819241.1"/>
    <property type="molecule type" value="Genomic_DNA"/>
</dbReference>
<accession>A0AAX6FTG2</accession>
<dbReference type="Proteomes" id="UP001140949">
    <property type="component" value="Unassembled WGS sequence"/>
</dbReference>
<comment type="caution">
    <text evidence="2">The sequence shown here is derived from an EMBL/GenBank/DDBJ whole genome shotgun (WGS) entry which is preliminary data.</text>
</comment>
<organism evidence="2 3">
    <name type="scientific">Iris pallida</name>
    <name type="common">Sweet iris</name>
    <dbReference type="NCBI Taxonomy" id="29817"/>
    <lineage>
        <taxon>Eukaryota</taxon>
        <taxon>Viridiplantae</taxon>
        <taxon>Streptophyta</taxon>
        <taxon>Embryophyta</taxon>
        <taxon>Tracheophyta</taxon>
        <taxon>Spermatophyta</taxon>
        <taxon>Magnoliopsida</taxon>
        <taxon>Liliopsida</taxon>
        <taxon>Asparagales</taxon>
        <taxon>Iridaceae</taxon>
        <taxon>Iridoideae</taxon>
        <taxon>Irideae</taxon>
        <taxon>Iris</taxon>
    </lineage>
</organism>
<reference evidence="2" key="2">
    <citation type="submission" date="2023-04" db="EMBL/GenBank/DDBJ databases">
        <authorList>
            <person name="Bruccoleri R.E."/>
            <person name="Oakeley E.J."/>
            <person name="Faust A.-M."/>
            <person name="Dessus-Babus S."/>
            <person name="Altorfer M."/>
            <person name="Burckhardt D."/>
            <person name="Oertli M."/>
            <person name="Naumann U."/>
            <person name="Petersen F."/>
            <person name="Wong J."/>
        </authorList>
    </citation>
    <scope>NUCLEOTIDE SEQUENCE</scope>
    <source>
        <strain evidence="2">GSM-AAB239-AS_SAM_17_03QT</strain>
        <tissue evidence="2">Leaf</tissue>
    </source>
</reference>
<name>A0AAX6FTG2_IRIPA</name>